<dbReference type="PROSITE" id="PS50113">
    <property type="entry name" value="PAC"/>
    <property type="match status" value="1"/>
</dbReference>
<dbReference type="Gene3D" id="3.30.450.20">
    <property type="entry name" value="PAS domain"/>
    <property type="match status" value="3"/>
</dbReference>
<dbReference type="Gene3D" id="3.30.565.10">
    <property type="entry name" value="Histidine kinase-like ATPase, C-terminal domain"/>
    <property type="match status" value="1"/>
</dbReference>
<dbReference type="CDD" id="cd00082">
    <property type="entry name" value="HisKA"/>
    <property type="match status" value="1"/>
</dbReference>
<feature type="modified residue" description="4-aspartylphosphate" evidence="4">
    <location>
        <position position="757"/>
    </location>
</feature>
<evidence type="ECO:0000256" key="4">
    <source>
        <dbReference type="PROSITE-ProRule" id="PRU00169"/>
    </source>
</evidence>
<dbReference type="SUPFAM" id="SSF55874">
    <property type="entry name" value="ATPase domain of HSP90 chaperone/DNA topoisomerase II/histidine kinase"/>
    <property type="match status" value="1"/>
</dbReference>
<dbReference type="InterPro" id="IPR003594">
    <property type="entry name" value="HATPase_dom"/>
</dbReference>
<feature type="domain" description="Histidine kinase" evidence="6">
    <location>
        <begin position="464"/>
        <end position="685"/>
    </location>
</feature>
<evidence type="ECO:0000313" key="10">
    <source>
        <dbReference type="EMBL" id="MER2249697.1"/>
    </source>
</evidence>
<dbReference type="Pfam" id="PF02518">
    <property type="entry name" value="HATPase_c"/>
    <property type="match status" value="1"/>
</dbReference>
<dbReference type="EMBL" id="JBELQE010000047">
    <property type="protein sequence ID" value="MER2249697.1"/>
    <property type="molecule type" value="Genomic_DNA"/>
</dbReference>
<dbReference type="SMART" id="SM00448">
    <property type="entry name" value="REC"/>
    <property type="match status" value="1"/>
</dbReference>
<dbReference type="Proteomes" id="UP001480955">
    <property type="component" value="Unassembled WGS sequence"/>
</dbReference>
<evidence type="ECO:0000256" key="1">
    <source>
        <dbReference type="ARBA" id="ARBA00000085"/>
    </source>
</evidence>
<reference evidence="10 11" key="1">
    <citation type="submission" date="2024-06" db="EMBL/GenBank/DDBJ databases">
        <authorList>
            <person name="Campbell A.G."/>
        </authorList>
    </citation>
    <scope>NUCLEOTIDE SEQUENCE [LARGE SCALE GENOMIC DNA]</scope>
    <source>
        <strain evidence="10 11">EM12</strain>
    </source>
</reference>
<keyword evidence="3 4" id="KW-0597">Phosphoprotein</keyword>
<dbReference type="PROSITE" id="PS50109">
    <property type="entry name" value="HIS_KIN"/>
    <property type="match status" value="1"/>
</dbReference>
<dbReference type="SMART" id="SM00387">
    <property type="entry name" value="HATPase_c"/>
    <property type="match status" value="1"/>
</dbReference>
<evidence type="ECO:0000256" key="5">
    <source>
        <dbReference type="SAM" id="Coils"/>
    </source>
</evidence>
<dbReference type="InterPro" id="IPR013656">
    <property type="entry name" value="PAS_4"/>
</dbReference>
<dbReference type="SUPFAM" id="SSF55785">
    <property type="entry name" value="PYP-like sensor domain (PAS domain)"/>
    <property type="match status" value="3"/>
</dbReference>
<dbReference type="SMART" id="SM00086">
    <property type="entry name" value="PAC"/>
    <property type="match status" value="2"/>
</dbReference>
<comment type="caution">
    <text evidence="10">The sequence shown here is derived from an EMBL/GenBank/DDBJ whole genome shotgun (WGS) entry which is preliminary data.</text>
</comment>
<dbReference type="NCBIfam" id="TIGR00229">
    <property type="entry name" value="sensory_box"/>
    <property type="match status" value="2"/>
</dbReference>
<organism evidence="10 11">
    <name type="scientific">Methylorubrum podarium</name>
    <dbReference type="NCBI Taxonomy" id="200476"/>
    <lineage>
        <taxon>Bacteria</taxon>
        <taxon>Pseudomonadati</taxon>
        <taxon>Pseudomonadota</taxon>
        <taxon>Alphaproteobacteria</taxon>
        <taxon>Hyphomicrobiales</taxon>
        <taxon>Methylobacteriaceae</taxon>
        <taxon>Methylorubrum</taxon>
    </lineage>
</organism>
<dbReference type="InterPro" id="IPR035965">
    <property type="entry name" value="PAS-like_dom_sf"/>
</dbReference>
<dbReference type="InterPro" id="IPR000700">
    <property type="entry name" value="PAS-assoc_C"/>
</dbReference>
<dbReference type="EC" id="2.7.13.3" evidence="2"/>
<dbReference type="InterPro" id="IPR011006">
    <property type="entry name" value="CheY-like_superfamily"/>
</dbReference>
<dbReference type="PROSITE" id="PS50112">
    <property type="entry name" value="PAS"/>
    <property type="match status" value="1"/>
</dbReference>
<dbReference type="PROSITE" id="PS50110">
    <property type="entry name" value="RESPONSE_REGULATORY"/>
    <property type="match status" value="1"/>
</dbReference>
<evidence type="ECO:0000256" key="2">
    <source>
        <dbReference type="ARBA" id="ARBA00012438"/>
    </source>
</evidence>
<evidence type="ECO:0000259" key="6">
    <source>
        <dbReference type="PROSITE" id="PS50109"/>
    </source>
</evidence>
<dbReference type="RefSeq" id="WP_350393311.1">
    <property type="nucleotide sequence ID" value="NZ_JBELQE010000047.1"/>
</dbReference>
<dbReference type="SMART" id="SM00388">
    <property type="entry name" value="HisKA"/>
    <property type="match status" value="1"/>
</dbReference>
<feature type="domain" description="PAS" evidence="8">
    <location>
        <begin position="340"/>
        <end position="395"/>
    </location>
</feature>
<dbReference type="InterPro" id="IPR036097">
    <property type="entry name" value="HisK_dim/P_sf"/>
</dbReference>
<accession>A0ABV1QJX5</accession>
<proteinExistence type="predicted"/>
<evidence type="ECO:0000259" key="8">
    <source>
        <dbReference type="PROSITE" id="PS50112"/>
    </source>
</evidence>
<dbReference type="InterPro" id="IPR001789">
    <property type="entry name" value="Sig_transdc_resp-reg_receiver"/>
</dbReference>
<dbReference type="PANTHER" id="PTHR43065:SF49">
    <property type="entry name" value="HISTIDINE KINASE"/>
    <property type="match status" value="1"/>
</dbReference>
<dbReference type="SMART" id="SM00091">
    <property type="entry name" value="PAS"/>
    <property type="match status" value="1"/>
</dbReference>
<dbReference type="Pfam" id="PF08448">
    <property type="entry name" value="PAS_4"/>
    <property type="match status" value="2"/>
</dbReference>
<dbReference type="Gene3D" id="1.10.287.130">
    <property type="match status" value="1"/>
</dbReference>
<dbReference type="InterPro" id="IPR036890">
    <property type="entry name" value="HATPase_C_sf"/>
</dbReference>
<dbReference type="InterPro" id="IPR000014">
    <property type="entry name" value="PAS"/>
</dbReference>
<sequence>MSVRPSPEHSCLAGGGEAGERLRAIDWSGTSLGPLGGWPLSLQSAVRIVLGSAFPMMLHWGPDLVTIYNDAYAPSLGRKHPGNLGRPAREWWSEMWDQLTPIFDQVLAGKPYLVEDARYTPDRDGMPREAFFTHCHSPLWDDEGRIAGIFLVVTETTGRVLAERDLTRLNASLEEQVAAVQASETRLRESEQRLDALIRSSSEVRFSTSADWSELHQLAGGGFIPDTTAANANWLDEYIPAEDRVAVRAEIARAIRTKSDYSLEHRVNRVDGTVGWALSRAVPLLDPAGAVTGWLGAASDVTDRRRAEAALQSLNATLAEQVQQRTQERNGLWEVSRDLFMVTDGNGVILSVNPAWTTVLGWEEYEFIGRTTEWLEHPDDQVRTREQVAHLAGGQATLAFENRFRSKDGDYVHLSWTAVPSDGLLYCSARDVTERGRQAGLLLQAEDALRQSQKMEAVGQLTGGVAHDFNNLLTVIKSSTDLLKRPDLAEERRVRYIAAISDTVDRAAKLTGQLLAFARRQALRPEVFDAAVSVRAIADMVGTLTGARISVRQQLSDEPCFINADPSQFDTALVNMAVNARDAMEGEGELIISVQPAEGMPAVRAHAAVPGAFVRVSIQDTGSGIAPDKLGRIFEPFFTTKEVGQGTGLGLSQVYGFAKQSGGEIIVESEVGTGTTFTLYLPRAVASRARVRPEDDAPVTDGGGACVLVVEDNRDVGTFVTQTLGELGYQTHWVLNAKAGLDALARDPEAHDVVFSDVIMPGMNGVELGREIARLYPRLPVVLTSGYSHVLAEEADHGFELLQKPYSVEALSRVLSRAMRRRRDG</sequence>
<dbReference type="SUPFAM" id="SSF52172">
    <property type="entry name" value="CheY-like"/>
    <property type="match status" value="1"/>
</dbReference>
<evidence type="ECO:0000259" key="7">
    <source>
        <dbReference type="PROSITE" id="PS50110"/>
    </source>
</evidence>
<name>A0ABV1QJX5_9HYPH</name>
<feature type="domain" description="PAC" evidence="9">
    <location>
        <begin position="261"/>
        <end position="313"/>
    </location>
</feature>
<dbReference type="Pfam" id="PF00072">
    <property type="entry name" value="Response_reg"/>
    <property type="match status" value="1"/>
</dbReference>
<evidence type="ECO:0000313" key="11">
    <source>
        <dbReference type="Proteomes" id="UP001480955"/>
    </source>
</evidence>
<dbReference type="Gene3D" id="3.40.50.2300">
    <property type="match status" value="1"/>
</dbReference>
<evidence type="ECO:0000256" key="3">
    <source>
        <dbReference type="ARBA" id="ARBA00022553"/>
    </source>
</evidence>
<keyword evidence="5" id="KW-0175">Coiled coil</keyword>
<dbReference type="InterPro" id="IPR005467">
    <property type="entry name" value="His_kinase_dom"/>
</dbReference>
<protein>
    <recommendedName>
        <fullName evidence="2">histidine kinase</fullName>
        <ecNumber evidence="2">2.7.13.3</ecNumber>
    </recommendedName>
</protein>
<feature type="domain" description="Response regulatory" evidence="7">
    <location>
        <begin position="706"/>
        <end position="819"/>
    </location>
</feature>
<comment type="catalytic activity">
    <reaction evidence="1">
        <text>ATP + protein L-histidine = ADP + protein N-phospho-L-histidine.</text>
        <dbReference type="EC" id="2.7.13.3"/>
    </reaction>
</comment>
<dbReference type="PRINTS" id="PR00344">
    <property type="entry name" value="BCTRLSENSOR"/>
</dbReference>
<evidence type="ECO:0000259" key="9">
    <source>
        <dbReference type="PROSITE" id="PS50113"/>
    </source>
</evidence>
<gene>
    <name evidence="10" type="ORF">ABS772_07185</name>
</gene>
<feature type="coiled-coil region" evidence="5">
    <location>
        <begin position="173"/>
        <end position="200"/>
    </location>
</feature>
<dbReference type="InterPro" id="IPR004358">
    <property type="entry name" value="Sig_transdc_His_kin-like_C"/>
</dbReference>
<dbReference type="Pfam" id="PF00512">
    <property type="entry name" value="HisKA"/>
    <property type="match status" value="1"/>
</dbReference>
<dbReference type="PANTHER" id="PTHR43065">
    <property type="entry name" value="SENSOR HISTIDINE KINASE"/>
    <property type="match status" value="1"/>
</dbReference>
<dbReference type="InterPro" id="IPR003661">
    <property type="entry name" value="HisK_dim/P_dom"/>
</dbReference>
<keyword evidence="11" id="KW-1185">Reference proteome</keyword>
<dbReference type="InterPro" id="IPR001610">
    <property type="entry name" value="PAC"/>
</dbReference>
<dbReference type="CDD" id="cd00130">
    <property type="entry name" value="PAS"/>
    <property type="match status" value="2"/>
</dbReference>
<dbReference type="SUPFAM" id="SSF47384">
    <property type="entry name" value="Homodimeric domain of signal transducing histidine kinase"/>
    <property type="match status" value="1"/>
</dbReference>